<reference evidence="3" key="2">
    <citation type="submission" date="2019-12" db="EMBL/GenBank/DDBJ databases">
        <authorList>
            <person name="Studholme D.J."/>
            <person name="Sarris P."/>
        </authorList>
    </citation>
    <scope>NUCLEOTIDE SEQUENCE</scope>
    <source>
        <strain evidence="3">PFS-1207/04</strain>
        <tissue evidence="3">Leaf</tissue>
    </source>
</reference>
<dbReference type="AlphaFoldDB" id="A0A8S9M7E3"/>
<evidence type="ECO:0000256" key="1">
    <source>
        <dbReference type="SAM" id="MobiDB-lite"/>
    </source>
</evidence>
<dbReference type="EMBL" id="QGKY02000089">
    <property type="protein sequence ID" value="KAF2614912.1"/>
    <property type="molecule type" value="Genomic_DNA"/>
</dbReference>
<evidence type="ECO:0000313" key="3">
    <source>
        <dbReference type="EMBL" id="KAF3551820.1"/>
    </source>
</evidence>
<evidence type="ECO:0000313" key="4">
    <source>
        <dbReference type="Proteomes" id="UP000266723"/>
    </source>
</evidence>
<organism evidence="2">
    <name type="scientific">Brassica cretica</name>
    <name type="common">Mustard</name>
    <dbReference type="NCBI Taxonomy" id="69181"/>
    <lineage>
        <taxon>Eukaryota</taxon>
        <taxon>Viridiplantae</taxon>
        <taxon>Streptophyta</taxon>
        <taxon>Embryophyta</taxon>
        <taxon>Tracheophyta</taxon>
        <taxon>Spermatophyta</taxon>
        <taxon>Magnoliopsida</taxon>
        <taxon>eudicotyledons</taxon>
        <taxon>Gunneridae</taxon>
        <taxon>Pentapetalae</taxon>
        <taxon>rosids</taxon>
        <taxon>malvids</taxon>
        <taxon>Brassicales</taxon>
        <taxon>Brassicaceae</taxon>
        <taxon>Brassiceae</taxon>
        <taxon>Brassica</taxon>
    </lineage>
</organism>
<comment type="caution">
    <text evidence="2">The sequence shown here is derived from an EMBL/GenBank/DDBJ whole genome shotgun (WGS) entry which is preliminary data.</text>
</comment>
<feature type="region of interest" description="Disordered" evidence="1">
    <location>
        <begin position="129"/>
        <end position="173"/>
    </location>
</feature>
<sequence length="173" mass="19704">MKQEVSDTYLLHLQQLSGLQFRWDREHRDIVQPPDLLCYLTCCCCVKGYEDYRRSLTMNSLTREIPIFIENEGVSLAPRTGMTCNKWASIGQGLHLSATCIQLPKLTWFGSDISPNHYPSHLDLAHGLVQGPNSPWPHGRTKRPTTDPDPDHRPETRTVRPAEMSWLPADPAE</sequence>
<gene>
    <name evidence="3" type="ORF">DY000_02007988</name>
    <name evidence="2" type="ORF">F2Q70_00012160</name>
</gene>
<dbReference type="Proteomes" id="UP000266723">
    <property type="component" value="Unassembled WGS sequence"/>
</dbReference>
<evidence type="ECO:0000313" key="2">
    <source>
        <dbReference type="EMBL" id="KAF2614912.1"/>
    </source>
</evidence>
<keyword evidence="4" id="KW-1185">Reference proteome</keyword>
<reference evidence="3 4" key="3">
    <citation type="journal article" date="2020" name="BMC Genomics">
        <title>Intraspecific diversification of the crop wild relative Brassica cretica Lam. using demographic model selection.</title>
        <authorList>
            <person name="Kioukis A."/>
            <person name="Michalopoulou V.A."/>
            <person name="Briers L."/>
            <person name="Pirintsos S."/>
            <person name="Studholme D.J."/>
            <person name="Pavlidis P."/>
            <person name="Sarris P.F."/>
        </authorList>
    </citation>
    <scope>NUCLEOTIDE SEQUENCE [LARGE SCALE GENOMIC DNA]</scope>
    <source>
        <strain evidence="4">cv. PFS-1207/04</strain>
        <strain evidence="3">PFS-1207/04</strain>
    </source>
</reference>
<proteinExistence type="predicted"/>
<feature type="compositionally biased region" description="Basic and acidic residues" evidence="1">
    <location>
        <begin position="144"/>
        <end position="160"/>
    </location>
</feature>
<name>A0A8S9M7E3_BRACR</name>
<accession>A0A8S9M7E3</accession>
<dbReference type="EMBL" id="QGKV02000832">
    <property type="protein sequence ID" value="KAF3551820.1"/>
    <property type="molecule type" value="Genomic_DNA"/>
</dbReference>
<protein>
    <submittedName>
        <fullName evidence="2">Uncharacterized protein</fullName>
    </submittedName>
</protein>
<reference evidence="2" key="1">
    <citation type="submission" date="2019-12" db="EMBL/GenBank/DDBJ databases">
        <title>Genome sequencing and annotation of Brassica cretica.</title>
        <authorList>
            <person name="Studholme D.J."/>
            <person name="Sarris P.F."/>
        </authorList>
    </citation>
    <scope>NUCLEOTIDE SEQUENCE</scope>
    <source>
        <strain evidence="2">PFS-102/07</strain>
        <tissue evidence="2">Leaf</tissue>
    </source>
</reference>